<dbReference type="Pfam" id="PF10683">
    <property type="entry name" value="DBD_Tnp_Hermes"/>
    <property type="match status" value="1"/>
</dbReference>
<proteinExistence type="predicted"/>
<dbReference type="Gene3D" id="1.10.10.1070">
    <property type="entry name" value="Zinc finger, BED domain-containing"/>
    <property type="match status" value="1"/>
</dbReference>
<sequence length="345" mass="39209">MCSQDLRPFAIVEGRGFRAVAQELLRIGAAYGSSVEAEDLLPSARTVSRHIEGEYDRVKAAVLEELEQCREYALTTDLWTEERTNTHYITLTVHYITHNWEMANRVLATREMVGVKSGERIKNTVEEILQEFGIQSISNVFVTDNGSNVVSAFRDYIRLSCAGHNLNLALKYTFDHLEADSLVTKLIKDCKVLVCHFKKAGLQKKLEQTLKQAIETRWNSKLQMLQSIHAALKTGKLHSILLERRELRYLQNIDSDLLEDLIQLLAPFDEATRHLSFDSKPTLHLVLPTKMTLLRGLTIKNEDSPIVKETAKKKDDGDVYGRGNGLVDVGSMACQFFNESWRLMI</sequence>
<evidence type="ECO:0000313" key="3">
    <source>
        <dbReference type="Proteomes" id="UP001346869"/>
    </source>
</evidence>
<evidence type="ECO:0000259" key="1">
    <source>
        <dbReference type="Pfam" id="PF10683"/>
    </source>
</evidence>
<dbReference type="PANTHER" id="PTHR46169:SF17">
    <property type="entry name" value="HAT C-TERMINAL DIMERISATION DOMAIN-CONTAINING PROTEIN"/>
    <property type="match status" value="1"/>
</dbReference>
<protein>
    <recommendedName>
        <fullName evidence="1">Hermes trasposase DNA-binding domain-containing protein</fullName>
    </recommendedName>
</protein>
<organism evidence="2 3">
    <name type="scientific">Eleginops maclovinus</name>
    <name type="common">Patagonian blennie</name>
    <name type="synonym">Eleginus maclovinus</name>
    <dbReference type="NCBI Taxonomy" id="56733"/>
    <lineage>
        <taxon>Eukaryota</taxon>
        <taxon>Metazoa</taxon>
        <taxon>Chordata</taxon>
        <taxon>Craniata</taxon>
        <taxon>Vertebrata</taxon>
        <taxon>Euteleostomi</taxon>
        <taxon>Actinopterygii</taxon>
        <taxon>Neopterygii</taxon>
        <taxon>Teleostei</taxon>
        <taxon>Neoteleostei</taxon>
        <taxon>Acanthomorphata</taxon>
        <taxon>Eupercaria</taxon>
        <taxon>Perciformes</taxon>
        <taxon>Notothenioidei</taxon>
        <taxon>Eleginopidae</taxon>
        <taxon>Eleginops</taxon>
    </lineage>
</organism>
<comment type="caution">
    <text evidence="2">The sequence shown here is derived from an EMBL/GenBank/DDBJ whole genome shotgun (WGS) entry which is preliminary data.</text>
</comment>
<dbReference type="InterPro" id="IPR052717">
    <property type="entry name" value="Vacuolar_transposase_reg"/>
</dbReference>
<dbReference type="Proteomes" id="UP001346869">
    <property type="component" value="Unassembled WGS sequence"/>
</dbReference>
<dbReference type="GO" id="GO:0005634">
    <property type="term" value="C:nucleus"/>
    <property type="evidence" value="ECO:0007669"/>
    <property type="project" value="TreeGrafter"/>
</dbReference>
<dbReference type="SUPFAM" id="SSF53098">
    <property type="entry name" value="Ribonuclease H-like"/>
    <property type="match status" value="1"/>
</dbReference>
<reference evidence="2 3" key="2">
    <citation type="journal article" date="2023" name="Mol. Biol. Evol.">
        <title>Genomics of Secondarily Temperate Adaptation in the Only Non-Antarctic Icefish.</title>
        <authorList>
            <person name="Rivera-Colon A.G."/>
            <person name="Rayamajhi N."/>
            <person name="Minhas B.F."/>
            <person name="Madrigal G."/>
            <person name="Bilyk K.T."/>
            <person name="Yoon V."/>
            <person name="Hune M."/>
            <person name="Gregory S."/>
            <person name="Cheng C.H.C."/>
            <person name="Catchen J.M."/>
        </authorList>
    </citation>
    <scope>NUCLEOTIDE SEQUENCE [LARGE SCALE GENOMIC DNA]</scope>
    <source>
        <strain evidence="2">JMC-PN-2008</strain>
    </source>
</reference>
<dbReference type="GO" id="GO:0006357">
    <property type="term" value="P:regulation of transcription by RNA polymerase II"/>
    <property type="evidence" value="ECO:0007669"/>
    <property type="project" value="TreeGrafter"/>
</dbReference>
<reference evidence="2 3" key="1">
    <citation type="journal article" date="2023" name="Genes (Basel)">
        <title>Chromosome-Level Genome Assembly and Circadian Gene Repertoire of the Patagonia Blennie Eleginops maclovinus-The Closest Ancestral Proxy of Antarctic Cryonotothenioids.</title>
        <authorList>
            <person name="Cheng C.C."/>
            <person name="Rivera-Colon A.G."/>
            <person name="Minhas B.F."/>
            <person name="Wilson L."/>
            <person name="Rayamajhi N."/>
            <person name="Vargas-Chacoff L."/>
            <person name="Catchen J.M."/>
        </authorList>
    </citation>
    <scope>NUCLEOTIDE SEQUENCE [LARGE SCALE GENOMIC DNA]</scope>
    <source>
        <strain evidence="2">JMC-PN-2008</strain>
    </source>
</reference>
<dbReference type="EMBL" id="JAUZQC010000016">
    <property type="protein sequence ID" value="KAK5856934.1"/>
    <property type="molecule type" value="Genomic_DNA"/>
</dbReference>
<dbReference type="InterPro" id="IPR012337">
    <property type="entry name" value="RNaseH-like_sf"/>
</dbReference>
<dbReference type="SUPFAM" id="SSF140996">
    <property type="entry name" value="Hermes dimerisation domain"/>
    <property type="match status" value="1"/>
</dbReference>
<dbReference type="InterPro" id="IPR018473">
    <property type="entry name" value="Hermes_transposase_DNA-db"/>
</dbReference>
<accession>A0AAN8AI57</accession>
<keyword evidence="3" id="KW-1185">Reference proteome</keyword>
<gene>
    <name evidence="2" type="ORF">PBY51_010212</name>
</gene>
<dbReference type="AlphaFoldDB" id="A0AAN8AI57"/>
<dbReference type="PANTHER" id="PTHR46169">
    <property type="entry name" value="DNA REPLICATION-RELATED ELEMENT FACTOR, ISOFORM A"/>
    <property type="match status" value="1"/>
</dbReference>
<name>A0AAN8AI57_ELEMC</name>
<evidence type="ECO:0000313" key="2">
    <source>
        <dbReference type="EMBL" id="KAK5856934.1"/>
    </source>
</evidence>
<feature type="domain" description="Hermes trasposase DNA-binding" evidence="1">
    <location>
        <begin position="4"/>
        <end position="46"/>
    </location>
</feature>